<reference evidence="3" key="1">
    <citation type="submission" date="2021-06" db="EMBL/GenBank/DDBJ databases">
        <authorList>
            <person name="Kallberg Y."/>
            <person name="Tangrot J."/>
            <person name="Rosling A."/>
        </authorList>
    </citation>
    <scope>NUCLEOTIDE SEQUENCE</scope>
    <source>
        <strain evidence="3">IA702</strain>
    </source>
</reference>
<keyword evidence="2" id="KW-0732">Signal</keyword>
<keyword evidence="4" id="KW-1185">Reference proteome</keyword>
<feature type="signal peptide" evidence="2">
    <location>
        <begin position="1"/>
        <end position="23"/>
    </location>
</feature>
<dbReference type="EMBL" id="CAJVPJ010000543">
    <property type="protein sequence ID" value="CAG8535696.1"/>
    <property type="molecule type" value="Genomic_DNA"/>
</dbReference>
<gene>
    <name evidence="3" type="ORF">POCULU_LOCUS4280</name>
</gene>
<organism evidence="3 4">
    <name type="scientific">Paraglomus occultum</name>
    <dbReference type="NCBI Taxonomy" id="144539"/>
    <lineage>
        <taxon>Eukaryota</taxon>
        <taxon>Fungi</taxon>
        <taxon>Fungi incertae sedis</taxon>
        <taxon>Mucoromycota</taxon>
        <taxon>Glomeromycotina</taxon>
        <taxon>Glomeromycetes</taxon>
        <taxon>Paraglomerales</taxon>
        <taxon>Paraglomeraceae</taxon>
        <taxon>Paraglomus</taxon>
    </lineage>
</organism>
<name>A0A9N9AN98_9GLOM</name>
<feature type="region of interest" description="Disordered" evidence="1">
    <location>
        <begin position="51"/>
        <end position="78"/>
    </location>
</feature>
<accession>A0A9N9AN98</accession>
<sequence length="78" mass="8326">MTKLLRLTLIALAVIVLANVVVSMPLPVNKRFGPVSDWGEDRIQVTCNRRRACPPHLDGGGGHKGPSNSDPSPPDGDN</sequence>
<dbReference type="Proteomes" id="UP000789572">
    <property type="component" value="Unassembled WGS sequence"/>
</dbReference>
<proteinExistence type="predicted"/>
<evidence type="ECO:0000256" key="1">
    <source>
        <dbReference type="SAM" id="MobiDB-lite"/>
    </source>
</evidence>
<evidence type="ECO:0000313" key="4">
    <source>
        <dbReference type="Proteomes" id="UP000789572"/>
    </source>
</evidence>
<feature type="chain" id="PRO_5040267958" evidence="2">
    <location>
        <begin position="24"/>
        <end position="78"/>
    </location>
</feature>
<comment type="caution">
    <text evidence="3">The sequence shown here is derived from an EMBL/GenBank/DDBJ whole genome shotgun (WGS) entry which is preliminary data.</text>
</comment>
<evidence type="ECO:0000256" key="2">
    <source>
        <dbReference type="SAM" id="SignalP"/>
    </source>
</evidence>
<dbReference type="AlphaFoldDB" id="A0A9N9AN98"/>
<protein>
    <submittedName>
        <fullName evidence="3">1156_t:CDS:1</fullName>
    </submittedName>
</protein>
<evidence type="ECO:0000313" key="3">
    <source>
        <dbReference type="EMBL" id="CAG8535696.1"/>
    </source>
</evidence>